<dbReference type="EMBL" id="RXLQ01000009">
    <property type="protein sequence ID" value="RSZ57601.1"/>
    <property type="molecule type" value="Genomic_DNA"/>
</dbReference>
<dbReference type="InterPro" id="IPR002145">
    <property type="entry name" value="CopG"/>
</dbReference>
<dbReference type="Proteomes" id="UP000278085">
    <property type="component" value="Unassembled WGS sequence"/>
</dbReference>
<protein>
    <submittedName>
        <fullName evidence="2">CopG family transcriptional regulator</fullName>
    </submittedName>
</protein>
<evidence type="ECO:0000313" key="2">
    <source>
        <dbReference type="EMBL" id="RSZ57601.1"/>
    </source>
</evidence>
<accession>A0A430HJC0</accession>
<feature type="domain" description="Ribbon-helix-helix protein CopG" evidence="1">
    <location>
        <begin position="7"/>
        <end position="42"/>
    </location>
</feature>
<dbReference type="Gene3D" id="1.10.1220.10">
    <property type="entry name" value="Met repressor-like"/>
    <property type="match status" value="1"/>
</dbReference>
<gene>
    <name evidence="2" type="ORF">EJB06_18085</name>
</gene>
<comment type="caution">
    <text evidence="2">The sequence shown here is derived from an EMBL/GenBank/DDBJ whole genome shotgun (WGS) entry which is preliminary data.</text>
</comment>
<evidence type="ECO:0000259" key="1">
    <source>
        <dbReference type="Pfam" id="PF01402"/>
    </source>
</evidence>
<dbReference type="RefSeq" id="WP_126075413.1">
    <property type="nucleotide sequence ID" value="NZ_CP051166.1"/>
</dbReference>
<reference evidence="2 3" key="1">
    <citation type="submission" date="2018-12" db="EMBL/GenBank/DDBJ databases">
        <authorList>
            <person name="Yang E."/>
        </authorList>
    </citation>
    <scope>NUCLEOTIDE SEQUENCE [LARGE SCALE GENOMIC DNA]</scope>
    <source>
        <strain evidence="2 3">SOD</strain>
    </source>
</reference>
<organism evidence="2 3">
    <name type="scientific">Massilia atriviolacea</name>
    <dbReference type="NCBI Taxonomy" id="2495579"/>
    <lineage>
        <taxon>Bacteria</taxon>
        <taxon>Pseudomonadati</taxon>
        <taxon>Pseudomonadota</taxon>
        <taxon>Betaproteobacteria</taxon>
        <taxon>Burkholderiales</taxon>
        <taxon>Oxalobacteraceae</taxon>
        <taxon>Telluria group</taxon>
        <taxon>Massilia</taxon>
    </lineage>
</organism>
<dbReference type="InterPro" id="IPR013321">
    <property type="entry name" value="Arc_rbn_hlx_hlx"/>
</dbReference>
<dbReference type="GO" id="GO:0006355">
    <property type="term" value="P:regulation of DNA-templated transcription"/>
    <property type="evidence" value="ECO:0007669"/>
    <property type="project" value="InterPro"/>
</dbReference>
<dbReference type="OrthoDB" id="10002054at2"/>
<dbReference type="AlphaFoldDB" id="A0A430HJC0"/>
<sequence>MSNTEYQVKLSLSEQELQILEELAKSNGISKGDLVRQALSDFKLFQEARKNGGSILIEDKDGNLSKVHYLWN</sequence>
<name>A0A430HJC0_9BURK</name>
<keyword evidence="3" id="KW-1185">Reference proteome</keyword>
<evidence type="ECO:0000313" key="3">
    <source>
        <dbReference type="Proteomes" id="UP000278085"/>
    </source>
</evidence>
<dbReference type="Pfam" id="PF01402">
    <property type="entry name" value="RHH_1"/>
    <property type="match status" value="1"/>
</dbReference>
<proteinExistence type="predicted"/>